<comment type="subcellular location">
    <subcellularLocation>
        <location evidence="1">Membrane</location>
        <topology evidence="1">Multi-pass membrane protein</topology>
    </subcellularLocation>
</comment>
<accession>A0AA38JZ48</accession>
<dbReference type="SUPFAM" id="SSF103473">
    <property type="entry name" value="MFS general substrate transporter"/>
    <property type="match status" value="1"/>
</dbReference>
<evidence type="ECO:0000256" key="3">
    <source>
        <dbReference type="ARBA" id="ARBA00022692"/>
    </source>
</evidence>
<protein>
    <submittedName>
        <fullName evidence="8">MFS general substrate transporter</fullName>
    </submittedName>
</protein>
<dbReference type="PANTHER" id="PTHR42718">
    <property type="entry name" value="MAJOR FACILITATOR SUPERFAMILY MULTIDRUG TRANSPORTER MFSC"/>
    <property type="match status" value="1"/>
</dbReference>
<feature type="transmembrane region" description="Helical" evidence="6">
    <location>
        <begin position="242"/>
        <end position="260"/>
    </location>
</feature>
<proteinExistence type="predicted"/>
<feature type="transmembrane region" description="Helical" evidence="6">
    <location>
        <begin position="403"/>
        <end position="429"/>
    </location>
</feature>
<keyword evidence="5 6" id="KW-0472">Membrane</keyword>
<evidence type="ECO:0000313" key="9">
    <source>
        <dbReference type="Proteomes" id="UP001176059"/>
    </source>
</evidence>
<gene>
    <name evidence="8" type="ORF">DFJ43DRAFT_1035418</name>
</gene>
<feature type="transmembrane region" description="Helical" evidence="6">
    <location>
        <begin position="176"/>
        <end position="197"/>
    </location>
</feature>
<dbReference type="Gene3D" id="1.20.1250.20">
    <property type="entry name" value="MFS general substrate transporter like domains"/>
    <property type="match status" value="1"/>
</dbReference>
<evidence type="ECO:0000259" key="7">
    <source>
        <dbReference type="PROSITE" id="PS50850"/>
    </source>
</evidence>
<dbReference type="EMBL" id="JANVFO010000001">
    <property type="protein sequence ID" value="KAJ3737780.1"/>
    <property type="molecule type" value="Genomic_DNA"/>
</dbReference>
<dbReference type="PROSITE" id="PS50850">
    <property type="entry name" value="MFS"/>
    <property type="match status" value="1"/>
</dbReference>
<evidence type="ECO:0000256" key="2">
    <source>
        <dbReference type="ARBA" id="ARBA00022448"/>
    </source>
</evidence>
<reference evidence="8" key="2">
    <citation type="journal article" date="2023" name="Proc. Natl. Acad. Sci. U.S.A.">
        <title>A global phylogenomic analysis of the shiitake genus Lentinula.</title>
        <authorList>
            <person name="Sierra-Patev S."/>
            <person name="Min B."/>
            <person name="Naranjo-Ortiz M."/>
            <person name="Looney B."/>
            <person name="Konkel Z."/>
            <person name="Slot J.C."/>
            <person name="Sakamoto Y."/>
            <person name="Steenwyk J.L."/>
            <person name="Rokas A."/>
            <person name="Carro J."/>
            <person name="Camarero S."/>
            <person name="Ferreira P."/>
            <person name="Molpeceres G."/>
            <person name="Ruiz-Duenas F.J."/>
            <person name="Serrano A."/>
            <person name="Henrissat B."/>
            <person name="Drula E."/>
            <person name="Hughes K.W."/>
            <person name="Mata J.L."/>
            <person name="Ishikawa N.K."/>
            <person name="Vargas-Isla R."/>
            <person name="Ushijima S."/>
            <person name="Smith C.A."/>
            <person name="Donoghue J."/>
            <person name="Ahrendt S."/>
            <person name="Andreopoulos W."/>
            <person name="He G."/>
            <person name="LaButti K."/>
            <person name="Lipzen A."/>
            <person name="Ng V."/>
            <person name="Riley R."/>
            <person name="Sandor L."/>
            <person name="Barry K."/>
            <person name="Martinez A.T."/>
            <person name="Xiao Y."/>
            <person name="Gibbons J.G."/>
            <person name="Terashima K."/>
            <person name="Grigoriev I.V."/>
            <person name="Hibbett D."/>
        </authorList>
    </citation>
    <scope>NUCLEOTIDE SEQUENCE</scope>
    <source>
        <strain evidence="8">ET3784</strain>
    </source>
</reference>
<dbReference type="InterPro" id="IPR036259">
    <property type="entry name" value="MFS_trans_sf"/>
</dbReference>
<dbReference type="Gene3D" id="1.20.1720.10">
    <property type="entry name" value="Multidrug resistance protein D"/>
    <property type="match status" value="1"/>
</dbReference>
<dbReference type="Proteomes" id="UP001176059">
    <property type="component" value="Unassembled WGS sequence"/>
</dbReference>
<dbReference type="GO" id="GO:0022857">
    <property type="term" value="F:transmembrane transporter activity"/>
    <property type="evidence" value="ECO:0007669"/>
    <property type="project" value="InterPro"/>
</dbReference>
<feature type="domain" description="Major facilitator superfamily (MFS) profile" evidence="7">
    <location>
        <begin position="23"/>
        <end position="473"/>
    </location>
</feature>
<feature type="transmembrane region" description="Helical" evidence="6">
    <location>
        <begin position="272"/>
        <end position="293"/>
    </location>
</feature>
<evidence type="ECO:0000256" key="6">
    <source>
        <dbReference type="SAM" id="Phobius"/>
    </source>
</evidence>
<feature type="transmembrane region" description="Helical" evidence="6">
    <location>
        <begin position="368"/>
        <end position="391"/>
    </location>
</feature>
<feature type="transmembrane region" description="Helical" evidence="6">
    <location>
        <begin position="60"/>
        <end position="76"/>
    </location>
</feature>
<feature type="transmembrane region" description="Helical" evidence="6">
    <location>
        <begin position="88"/>
        <end position="107"/>
    </location>
</feature>
<feature type="transmembrane region" description="Helical" evidence="6">
    <location>
        <begin position="218"/>
        <end position="236"/>
    </location>
</feature>
<organism evidence="8 9">
    <name type="scientific">Lentinula guzmanii</name>
    <dbReference type="NCBI Taxonomy" id="2804957"/>
    <lineage>
        <taxon>Eukaryota</taxon>
        <taxon>Fungi</taxon>
        <taxon>Dikarya</taxon>
        <taxon>Basidiomycota</taxon>
        <taxon>Agaricomycotina</taxon>
        <taxon>Agaricomycetes</taxon>
        <taxon>Agaricomycetidae</taxon>
        <taxon>Agaricales</taxon>
        <taxon>Marasmiineae</taxon>
        <taxon>Omphalotaceae</taxon>
        <taxon>Lentinula</taxon>
    </lineage>
</organism>
<feature type="transmembrane region" description="Helical" evidence="6">
    <location>
        <begin position="344"/>
        <end position="362"/>
    </location>
</feature>
<feature type="transmembrane region" description="Helical" evidence="6">
    <location>
        <begin position="21"/>
        <end position="48"/>
    </location>
</feature>
<comment type="caution">
    <text evidence="8">The sequence shown here is derived from an EMBL/GenBank/DDBJ whole genome shotgun (WGS) entry which is preliminary data.</text>
</comment>
<keyword evidence="3 6" id="KW-0812">Transmembrane</keyword>
<feature type="transmembrane region" description="Helical" evidence="6">
    <location>
        <begin position="148"/>
        <end position="170"/>
    </location>
</feature>
<feature type="transmembrane region" description="Helical" evidence="6">
    <location>
        <begin position="313"/>
        <end position="332"/>
    </location>
</feature>
<feature type="transmembrane region" description="Helical" evidence="6">
    <location>
        <begin position="113"/>
        <end position="136"/>
    </location>
</feature>
<reference evidence="8" key="1">
    <citation type="submission" date="2022-08" db="EMBL/GenBank/DDBJ databases">
        <authorList>
            <consortium name="DOE Joint Genome Institute"/>
            <person name="Min B."/>
            <person name="Sierra-Patev S."/>
            <person name="Naranjo-Ortiz M."/>
            <person name="Looney B."/>
            <person name="Konkel Z."/>
            <person name="Slot J.C."/>
            <person name="Sakamoto Y."/>
            <person name="Steenwyk J.L."/>
            <person name="Rokas A."/>
            <person name="Carro J."/>
            <person name="Camarero S."/>
            <person name="Ferreira P."/>
            <person name="Molpeceres G."/>
            <person name="Ruiz-duenas F.J."/>
            <person name="Serrano A."/>
            <person name="Henrissat B."/>
            <person name="Drula E."/>
            <person name="Hughes K.W."/>
            <person name="Mata J.L."/>
            <person name="Ishikawa N.K."/>
            <person name="Vargas-Isla R."/>
            <person name="Ushijima S."/>
            <person name="Smith C.A."/>
            <person name="Ahrendt S."/>
            <person name="Andreopoulos W."/>
            <person name="He G."/>
            <person name="LaButti K."/>
            <person name="Lipzen A."/>
            <person name="Ng V."/>
            <person name="Riley R."/>
            <person name="Sandor L."/>
            <person name="Barry K."/>
            <person name="Martinez A.T."/>
            <person name="Xiao Y."/>
            <person name="Gibbons J.G."/>
            <person name="Terashima K."/>
            <person name="Hibbett D.S."/>
            <person name="Grigoriev I.V."/>
        </authorList>
    </citation>
    <scope>NUCLEOTIDE SEQUENCE</scope>
    <source>
        <strain evidence="8">ET3784</strain>
    </source>
</reference>
<evidence type="ECO:0000256" key="4">
    <source>
        <dbReference type="ARBA" id="ARBA00022989"/>
    </source>
</evidence>
<keyword evidence="2" id="KW-0813">Transport</keyword>
<dbReference type="InterPro" id="IPR011701">
    <property type="entry name" value="MFS"/>
</dbReference>
<dbReference type="PANTHER" id="PTHR42718:SF9">
    <property type="entry name" value="MAJOR FACILITATOR SUPERFAMILY MULTIDRUG TRANSPORTER MFSC"/>
    <property type="match status" value="1"/>
</dbReference>
<dbReference type="Pfam" id="PF07690">
    <property type="entry name" value="MFS_1"/>
    <property type="match status" value="1"/>
</dbReference>
<dbReference type="InterPro" id="IPR020846">
    <property type="entry name" value="MFS_dom"/>
</dbReference>
<keyword evidence="4 6" id="KW-1133">Transmembrane helix</keyword>
<sequence length="494" mass="52975">MSMTVTEPDNGFAALPKLSKTLLLIILSIAEFLDSFSNSALFSAIPPICVDLGISNSNSVWIQSGYQLTFAALLLISGRLSDLYNPKWVFVAGGVMLGLFSLGAGLVRSEVPLILLRALMGVGAALTVPSALHIIVHMLPDPKSQSNGVAIFTASGAIGNIFGILIGAIFVTFATWPWIFFFITILALIESALVLLLCHNVRRPKTSALDHMRRLQKLDVIGVACFTVTSGSISGWDSAGVIAPLIISVALMIAFLFYETRIPAEVAVIPPVTWSYTNIVVVLTMALLPYMWWGSVQSLLSWYWQEIFEWSPIITAVHFLPIGISAIPSAVLADQLRIKYGFKWLLACGNLLATIGSILLPFGSSHSAYWPIIFPGLVIGSFGISMTYTTANVAVFATTPPEAAGVIGAMFNSALQLGCAAGIAITTSIQTSIQQQGDSVTSYRGRADGFWFLMAVTALIGASGLVLMKNITQHPMVQSEVHGKDDISSVKDEI</sequence>
<evidence type="ECO:0000313" key="8">
    <source>
        <dbReference type="EMBL" id="KAJ3737780.1"/>
    </source>
</evidence>
<name>A0AA38JZ48_9AGAR</name>
<evidence type="ECO:0000256" key="1">
    <source>
        <dbReference type="ARBA" id="ARBA00004141"/>
    </source>
</evidence>
<dbReference type="AlphaFoldDB" id="A0AA38JZ48"/>
<feature type="transmembrane region" description="Helical" evidence="6">
    <location>
        <begin position="449"/>
        <end position="468"/>
    </location>
</feature>
<dbReference type="GO" id="GO:0016020">
    <property type="term" value="C:membrane"/>
    <property type="evidence" value="ECO:0007669"/>
    <property type="project" value="UniProtKB-SubCell"/>
</dbReference>
<evidence type="ECO:0000256" key="5">
    <source>
        <dbReference type="ARBA" id="ARBA00023136"/>
    </source>
</evidence>
<keyword evidence="9" id="KW-1185">Reference proteome</keyword>